<feature type="non-terminal residue" evidence="1">
    <location>
        <position position="1"/>
    </location>
</feature>
<gene>
    <name evidence="1" type="ORF">PVBG_03681</name>
</gene>
<evidence type="ECO:0000313" key="1">
    <source>
        <dbReference type="EMBL" id="KMZ89331.1"/>
    </source>
</evidence>
<organism evidence="1 2">
    <name type="scientific">Plasmodium vivax (strain Brazil I)</name>
    <dbReference type="NCBI Taxonomy" id="1033975"/>
    <lineage>
        <taxon>Eukaryota</taxon>
        <taxon>Sar</taxon>
        <taxon>Alveolata</taxon>
        <taxon>Apicomplexa</taxon>
        <taxon>Aconoidasida</taxon>
        <taxon>Haemosporida</taxon>
        <taxon>Plasmodiidae</taxon>
        <taxon>Plasmodium</taxon>
        <taxon>Plasmodium (Plasmodium)</taxon>
    </lineage>
</organism>
<name>A0A0J9T2T6_PLAV1</name>
<proteinExistence type="predicted"/>
<accession>A0A0J9T2T6</accession>
<reference evidence="1 2" key="1">
    <citation type="submission" date="2011-08" db="EMBL/GenBank/DDBJ databases">
        <title>The Genome Sequence of Plasmodium vivax Brazil I.</title>
        <authorList>
            <consortium name="The Broad Institute Genome Sequencing Platform"/>
            <consortium name="The Broad Institute Genome Sequencing Center for Infectious Disease"/>
            <person name="Neafsey D."/>
            <person name="Carlton J."/>
            <person name="Barnwell J."/>
            <person name="Collins W."/>
            <person name="Escalante A."/>
            <person name="Mullikin J."/>
            <person name="Saul A."/>
            <person name="Guigo R."/>
            <person name="Camara F."/>
            <person name="Young S.K."/>
            <person name="Zeng Q."/>
            <person name="Gargeya S."/>
            <person name="Fitzgerald M."/>
            <person name="Haas B."/>
            <person name="Abouelleil A."/>
            <person name="Alvarado L."/>
            <person name="Arachchi H.M."/>
            <person name="Berlin A."/>
            <person name="Brown A."/>
            <person name="Chapman S.B."/>
            <person name="Chen Z."/>
            <person name="Dunbar C."/>
            <person name="Freedman E."/>
            <person name="Gearin G."/>
            <person name="Gellesch M."/>
            <person name="Goldberg J."/>
            <person name="Griggs A."/>
            <person name="Gujja S."/>
            <person name="Heiman D."/>
            <person name="Howarth C."/>
            <person name="Larson L."/>
            <person name="Lui A."/>
            <person name="MacDonald P.J.P."/>
            <person name="Montmayeur A."/>
            <person name="Murphy C."/>
            <person name="Neiman D."/>
            <person name="Pearson M."/>
            <person name="Priest M."/>
            <person name="Roberts A."/>
            <person name="Saif S."/>
            <person name="Shea T."/>
            <person name="Shenoy N."/>
            <person name="Sisk P."/>
            <person name="Stolte C."/>
            <person name="Sykes S."/>
            <person name="Wortman J."/>
            <person name="Nusbaum C."/>
            <person name="Birren B."/>
        </authorList>
    </citation>
    <scope>NUCLEOTIDE SEQUENCE [LARGE SCALE GENOMIC DNA]</scope>
    <source>
        <strain evidence="1 2">Brazil I</strain>
    </source>
</reference>
<protein>
    <submittedName>
        <fullName evidence="1">Uncharacterized protein</fullName>
    </submittedName>
</protein>
<dbReference type="EMBL" id="KQ234726">
    <property type="protein sequence ID" value="KMZ89331.1"/>
    <property type="molecule type" value="Genomic_DNA"/>
</dbReference>
<dbReference type="Proteomes" id="UP000053327">
    <property type="component" value="Unassembled WGS sequence"/>
</dbReference>
<feature type="non-terminal residue" evidence="1">
    <location>
        <position position="72"/>
    </location>
</feature>
<sequence>YLNLRDLNLLHYNLPLYKNEKTNRDFMRKVVKTFLRYLDKNKSNAKLALFVKEFFLHYYSKNKDEYKKLYSL</sequence>
<dbReference type="AlphaFoldDB" id="A0A0J9T2T6"/>
<evidence type="ECO:0000313" key="2">
    <source>
        <dbReference type="Proteomes" id="UP000053327"/>
    </source>
</evidence>